<dbReference type="Proteomes" id="UP000178427">
    <property type="component" value="Unassembled WGS sequence"/>
</dbReference>
<evidence type="ECO:0000313" key="2">
    <source>
        <dbReference type="EMBL" id="OGG73745.1"/>
    </source>
</evidence>
<name>A0A1F6EJB5_9BACT</name>
<gene>
    <name evidence="2" type="ORF">A3A40_02445</name>
</gene>
<protein>
    <recommendedName>
        <fullName evidence="1">GIY-YIG domain-containing protein</fullName>
    </recommendedName>
</protein>
<dbReference type="InterPro" id="IPR058782">
    <property type="entry name" value="GIY_YIG_3"/>
</dbReference>
<feature type="domain" description="GIY-YIG" evidence="1">
    <location>
        <begin position="25"/>
        <end position="191"/>
    </location>
</feature>
<sequence>MASANCAQLHRWANTLPLFKFPFDESNIPEDGIYLLFQKGERAHGTNRIVRVGTHTGAGQLRSRLCQHFLMENKDRSIFRKNIGRCLLNKTKDPFLKWWEIDLTPKQARDLHGRRVDGIKKEKLEKEISKYLRDNFSFAVVRVDNKIQRLALEAKLVSTLSLCGECKPSRSWLGRYSPLKKIRESGLWQVQGLYGEPLTAKDFVYLNDA</sequence>
<comment type="caution">
    <text evidence="2">The sequence shown here is derived from an EMBL/GenBank/DDBJ whole genome shotgun (WGS) entry which is preliminary data.</text>
</comment>
<evidence type="ECO:0000259" key="1">
    <source>
        <dbReference type="Pfam" id="PF26468"/>
    </source>
</evidence>
<reference evidence="2 3" key="1">
    <citation type="journal article" date="2016" name="Nat. Commun.">
        <title>Thousands of microbial genomes shed light on interconnected biogeochemical processes in an aquifer system.</title>
        <authorList>
            <person name="Anantharaman K."/>
            <person name="Brown C.T."/>
            <person name="Hug L.A."/>
            <person name="Sharon I."/>
            <person name="Castelle C.J."/>
            <person name="Probst A.J."/>
            <person name="Thomas B.C."/>
            <person name="Singh A."/>
            <person name="Wilkins M.J."/>
            <person name="Karaoz U."/>
            <person name="Brodie E.L."/>
            <person name="Williams K.H."/>
            <person name="Hubbard S.S."/>
            <person name="Banfield J.F."/>
        </authorList>
    </citation>
    <scope>NUCLEOTIDE SEQUENCE [LARGE SCALE GENOMIC DNA]</scope>
</reference>
<dbReference type="Pfam" id="PF26468">
    <property type="entry name" value="GIY_YIG_3"/>
    <property type="match status" value="1"/>
</dbReference>
<dbReference type="AlphaFoldDB" id="A0A1F6EJB5"/>
<accession>A0A1F6EJB5</accession>
<organism evidence="2 3">
    <name type="scientific">Candidatus Kaiserbacteria bacterium RIFCSPLOWO2_01_FULL_54_20</name>
    <dbReference type="NCBI Taxonomy" id="1798513"/>
    <lineage>
        <taxon>Bacteria</taxon>
        <taxon>Candidatus Kaiseribacteriota</taxon>
    </lineage>
</organism>
<evidence type="ECO:0000313" key="3">
    <source>
        <dbReference type="Proteomes" id="UP000178427"/>
    </source>
</evidence>
<dbReference type="EMBL" id="MFMA01000040">
    <property type="protein sequence ID" value="OGG73745.1"/>
    <property type="molecule type" value="Genomic_DNA"/>
</dbReference>
<proteinExistence type="predicted"/>
<dbReference type="STRING" id="1798513.A3A40_02445"/>